<proteinExistence type="predicted"/>
<evidence type="ECO:0000313" key="3">
    <source>
        <dbReference type="Proteomes" id="UP000288216"/>
    </source>
</evidence>
<reference evidence="2 3" key="1">
    <citation type="journal article" date="2018" name="Nat. Ecol. Evol.">
        <title>Shark genomes provide insights into elasmobranch evolution and the origin of vertebrates.</title>
        <authorList>
            <person name="Hara Y"/>
            <person name="Yamaguchi K"/>
            <person name="Onimaru K"/>
            <person name="Kadota M"/>
            <person name="Koyanagi M"/>
            <person name="Keeley SD"/>
            <person name="Tatsumi K"/>
            <person name="Tanaka K"/>
            <person name="Motone F"/>
            <person name="Kageyama Y"/>
            <person name="Nozu R"/>
            <person name="Adachi N"/>
            <person name="Nishimura O"/>
            <person name="Nakagawa R"/>
            <person name="Tanegashima C"/>
            <person name="Kiyatake I"/>
            <person name="Matsumoto R"/>
            <person name="Murakumo K"/>
            <person name="Nishida K"/>
            <person name="Terakita A"/>
            <person name="Kuratani S"/>
            <person name="Sato K"/>
            <person name="Hyodo S Kuraku.S."/>
        </authorList>
    </citation>
    <scope>NUCLEOTIDE SEQUENCE [LARGE SCALE GENOMIC DNA]</scope>
</reference>
<accession>A0A401PLG9</accession>
<organism evidence="2 3">
    <name type="scientific">Scyliorhinus torazame</name>
    <name type="common">Cloudy catshark</name>
    <name type="synonym">Catulus torazame</name>
    <dbReference type="NCBI Taxonomy" id="75743"/>
    <lineage>
        <taxon>Eukaryota</taxon>
        <taxon>Metazoa</taxon>
        <taxon>Chordata</taxon>
        <taxon>Craniata</taxon>
        <taxon>Vertebrata</taxon>
        <taxon>Chondrichthyes</taxon>
        <taxon>Elasmobranchii</taxon>
        <taxon>Galeomorphii</taxon>
        <taxon>Galeoidea</taxon>
        <taxon>Carcharhiniformes</taxon>
        <taxon>Scyliorhinidae</taxon>
        <taxon>Scyliorhinus</taxon>
    </lineage>
</organism>
<dbReference type="EMBL" id="BFAA01000802">
    <property type="protein sequence ID" value="GCB73970.1"/>
    <property type="molecule type" value="Genomic_DNA"/>
</dbReference>
<evidence type="ECO:0000256" key="1">
    <source>
        <dbReference type="SAM" id="Phobius"/>
    </source>
</evidence>
<keyword evidence="1" id="KW-1133">Transmembrane helix</keyword>
<dbReference type="AlphaFoldDB" id="A0A401PLG9"/>
<keyword evidence="1" id="KW-0812">Transmembrane</keyword>
<comment type="caution">
    <text evidence="2">The sequence shown here is derived from an EMBL/GenBank/DDBJ whole genome shotgun (WGS) entry which is preliminary data.</text>
</comment>
<gene>
    <name evidence="2" type="ORF">scyTo_0003054</name>
</gene>
<keyword evidence="1" id="KW-0472">Membrane</keyword>
<dbReference type="Proteomes" id="UP000288216">
    <property type="component" value="Unassembled WGS sequence"/>
</dbReference>
<name>A0A401PLG9_SCYTO</name>
<evidence type="ECO:0000313" key="2">
    <source>
        <dbReference type="EMBL" id="GCB73970.1"/>
    </source>
</evidence>
<keyword evidence="3" id="KW-1185">Reference proteome</keyword>
<protein>
    <submittedName>
        <fullName evidence="2">Uncharacterized protein</fullName>
    </submittedName>
</protein>
<feature type="transmembrane region" description="Helical" evidence="1">
    <location>
        <begin position="43"/>
        <end position="61"/>
    </location>
</feature>
<sequence length="86" mass="9749">MLNVGEVLEEMPDVLLVLYPLNKQMPMEVAKARKIYPVKCKLGYLYIYVVVEIILHCFGLAKRVKRGLSVGSVDYSGFVDALRCLQ</sequence>